<organism evidence="1 2">
    <name type="scientific">Lymnaea stagnalis</name>
    <name type="common">Great pond snail</name>
    <name type="synonym">Helix stagnalis</name>
    <dbReference type="NCBI Taxonomy" id="6523"/>
    <lineage>
        <taxon>Eukaryota</taxon>
        <taxon>Metazoa</taxon>
        <taxon>Spiralia</taxon>
        <taxon>Lophotrochozoa</taxon>
        <taxon>Mollusca</taxon>
        <taxon>Gastropoda</taxon>
        <taxon>Heterobranchia</taxon>
        <taxon>Euthyneura</taxon>
        <taxon>Panpulmonata</taxon>
        <taxon>Hygrophila</taxon>
        <taxon>Lymnaeoidea</taxon>
        <taxon>Lymnaeidae</taxon>
        <taxon>Lymnaea</taxon>
    </lineage>
</organism>
<dbReference type="EMBL" id="CAXITT010000943">
    <property type="protein sequence ID" value="CAL1547297.1"/>
    <property type="molecule type" value="Genomic_DNA"/>
</dbReference>
<sequence length="152" mass="16386">SSGRNVALKQNAVQSSTFTCDDLGGFLASNAVDGNTNGSVASHSCTNTDTRDPSPSWTVTFGHPQLVNRFVLYNRVGHERLKNFTLESLDYENTTVFSYQDSSVTALTVYTVTVPGRLRGSPVSLLQINATVLANEDSNPVLTLCEFEAYGG</sequence>
<dbReference type="Gene3D" id="2.60.120.260">
    <property type="entry name" value="Galactose-binding domain-like"/>
    <property type="match status" value="1"/>
</dbReference>
<dbReference type="InterPro" id="IPR008979">
    <property type="entry name" value="Galactose-bd-like_sf"/>
</dbReference>
<evidence type="ECO:0000313" key="2">
    <source>
        <dbReference type="Proteomes" id="UP001497497"/>
    </source>
</evidence>
<evidence type="ECO:0000313" key="1">
    <source>
        <dbReference type="EMBL" id="CAL1547297.1"/>
    </source>
</evidence>
<reference evidence="1 2" key="1">
    <citation type="submission" date="2024-04" db="EMBL/GenBank/DDBJ databases">
        <authorList>
            <consortium name="Genoscope - CEA"/>
            <person name="William W."/>
        </authorList>
    </citation>
    <scope>NUCLEOTIDE SEQUENCE [LARGE SCALE GENOMIC DNA]</scope>
</reference>
<accession>A0AAV2IN65</accession>
<dbReference type="InterPro" id="IPR051941">
    <property type="entry name" value="BG_Antigen-Binding_Lectin"/>
</dbReference>
<dbReference type="Proteomes" id="UP001497497">
    <property type="component" value="Unassembled WGS sequence"/>
</dbReference>
<dbReference type="SUPFAM" id="SSF49785">
    <property type="entry name" value="Galactose-binding domain-like"/>
    <property type="match status" value="1"/>
</dbReference>
<keyword evidence="2" id="KW-1185">Reference proteome</keyword>
<name>A0AAV2IN65_LYMST</name>
<comment type="caution">
    <text evidence="1">The sequence shown here is derived from an EMBL/GenBank/DDBJ whole genome shotgun (WGS) entry which is preliminary data.</text>
</comment>
<gene>
    <name evidence="1" type="ORF">GSLYS_00020622001</name>
</gene>
<evidence type="ECO:0008006" key="3">
    <source>
        <dbReference type="Google" id="ProtNLM"/>
    </source>
</evidence>
<feature type="non-terminal residue" evidence="1">
    <location>
        <position position="152"/>
    </location>
</feature>
<proteinExistence type="predicted"/>
<dbReference type="PANTHER" id="PTHR45713">
    <property type="entry name" value="FTP DOMAIN-CONTAINING PROTEIN"/>
    <property type="match status" value="1"/>
</dbReference>
<feature type="non-terminal residue" evidence="1">
    <location>
        <position position="1"/>
    </location>
</feature>
<protein>
    <recommendedName>
        <fullName evidence="3">Fucolectin tachylectin-4 pentraxin-1 domain-containing protein</fullName>
    </recommendedName>
</protein>
<dbReference type="PANTHER" id="PTHR45713:SF6">
    <property type="entry name" value="F5_8 TYPE C DOMAIN-CONTAINING PROTEIN"/>
    <property type="match status" value="1"/>
</dbReference>
<dbReference type="AlphaFoldDB" id="A0AAV2IN65"/>
<dbReference type="Pfam" id="PF22633">
    <property type="entry name" value="F5_F8_type_C_2"/>
    <property type="match status" value="1"/>
</dbReference>